<sequence length="92" mass="10316">MLQPELALLEPYAISPFLAMVTTFRPSHLLRGEGRFLQPRKITGRWPAARFVTCHVRAEAVGRSAADNERVQGQARMCLIRGTRWVIQGKAG</sequence>
<dbReference type="EMBL" id="KZ678128">
    <property type="protein sequence ID" value="PSN74185.1"/>
    <property type="molecule type" value="Genomic_DNA"/>
</dbReference>
<gene>
    <name evidence="1" type="ORF">BS50DRAFT_9944</name>
</gene>
<evidence type="ECO:0000313" key="2">
    <source>
        <dbReference type="Proteomes" id="UP000240883"/>
    </source>
</evidence>
<evidence type="ECO:0000313" key="1">
    <source>
        <dbReference type="EMBL" id="PSN74185.1"/>
    </source>
</evidence>
<proteinExistence type="predicted"/>
<name>A0A2T2P967_CORCC</name>
<keyword evidence="2" id="KW-1185">Reference proteome</keyword>
<accession>A0A2T2P967</accession>
<dbReference type="AlphaFoldDB" id="A0A2T2P967"/>
<organism evidence="1 2">
    <name type="scientific">Corynespora cassiicola Philippines</name>
    <dbReference type="NCBI Taxonomy" id="1448308"/>
    <lineage>
        <taxon>Eukaryota</taxon>
        <taxon>Fungi</taxon>
        <taxon>Dikarya</taxon>
        <taxon>Ascomycota</taxon>
        <taxon>Pezizomycotina</taxon>
        <taxon>Dothideomycetes</taxon>
        <taxon>Pleosporomycetidae</taxon>
        <taxon>Pleosporales</taxon>
        <taxon>Corynesporascaceae</taxon>
        <taxon>Corynespora</taxon>
    </lineage>
</organism>
<reference evidence="1 2" key="1">
    <citation type="journal article" date="2018" name="Front. Microbiol.">
        <title>Genome-Wide Analysis of Corynespora cassiicola Leaf Fall Disease Putative Effectors.</title>
        <authorList>
            <person name="Lopez D."/>
            <person name="Ribeiro S."/>
            <person name="Label P."/>
            <person name="Fumanal B."/>
            <person name="Venisse J.S."/>
            <person name="Kohler A."/>
            <person name="de Oliveira R.R."/>
            <person name="Labutti K."/>
            <person name="Lipzen A."/>
            <person name="Lail K."/>
            <person name="Bauer D."/>
            <person name="Ohm R.A."/>
            <person name="Barry K.W."/>
            <person name="Spatafora J."/>
            <person name="Grigoriev I.V."/>
            <person name="Martin F.M."/>
            <person name="Pujade-Renaud V."/>
        </authorList>
    </citation>
    <scope>NUCLEOTIDE SEQUENCE [LARGE SCALE GENOMIC DNA]</scope>
    <source>
        <strain evidence="1 2">Philippines</strain>
    </source>
</reference>
<dbReference type="Proteomes" id="UP000240883">
    <property type="component" value="Unassembled WGS sequence"/>
</dbReference>
<protein>
    <submittedName>
        <fullName evidence="1">Uncharacterized protein</fullName>
    </submittedName>
</protein>